<dbReference type="AlphaFoldDB" id="A0A0L8IHW4"/>
<name>A0A0L8IHW4_OCTBM</name>
<evidence type="ECO:0000313" key="1">
    <source>
        <dbReference type="EMBL" id="KOG01050.1"/>
    </source>
</evidence>
<reference evidence="1" key="1">
    <citation type="submission" date="2015-07" db="EMBL/GenBank/DDBJ databases">
        <title>MeaNS - Measles Nucleotide Surveillance Program.</title>
        <authorList>
            <person name="Tran T."/>
            <person name="Druce J."/>
        </authorList>
    </citation>
    <scope>NUCLEOTIDE SEQUENCE</scope>
    <source>
        <strain evidence="1">UCB-OBI-ISO-001</strain>
        <tissue evidence="1">Gonad</tissue>
    </source>
</reference>
<organism evidence="1">
    <name type="scientific">Octopus bimaculoides</name>
    <name type="common">California two-spotted octopus</name>
    <dbReference type="NCBI Taxonomy" id="37653"/>
    <lineage>
        <taxon>Eukaryota</taxon>
        <taxon>Metazoa</taxon>
        <taxon>Spiralia</taxon>
        <taxon>Lophotrochozoa</taxon>
        <taxon>Mollusca</taxon>
        <taxon>Cephalopoda</taxon>
        <taxon>Coleoidea</taxon>
        <taxon>Octopodiformes</taxon>
        <taxon>Octopoda</taxon>
        <taxon>Incirrata</taxon>
        <taxon>Octopodidae</taxon>
        <taxon>Octopus</taxon>
    </lineage>
</organism>
<gene>
    <name evidence="1" type="ORF">OCBIM_22010612mg</name>
</gene>
<sequence length="51" mass="6252">MRTKKHNKRNKDHYSQCSLREYIRECFQSLGRLFECSQDICNDVYIRMCTC</sequence>
<dbReference type="EMBL" id="KQ415669">
    <property type="protein sequence ID" value="KOG01050.1"/>
    <property type="molecule type" value="Genomic_DNA"/>
</dbReference>
<accession>A0A0L8IHW4</accession>
<proteinExistence type="predicted"/>
<protein>
    <submittedName>
        <fullName evidence="1">Uncharacterized protein</fullName>
    </submittedName>
</protein>